<keyword evidence="10" id="KW-1185">Reference proteome</keyword>
<keyword evidence="2" id="KW-0813">Transport</keyword>
<feature type="compositionally biased region" description="Low complexity" evidence="6">
    <location>
        <begin position="20"/>
        <end position="31"/>
    </location>
</feature>
<name>A0ABQ8GVS9_9PEZI</name>
<dbReference type="PANTHER" id="PTHR23511">
    <property type="entry name" value="SYNAPTIC VESICLE GLYCOPROTEIN 2"/>
    <property type="match status" value="1"/>
</dbReference>
<evidence type="ECO:0000256" key="6">
    <source>
        <dbReference type="SAM" id="MobiDB-lite"/>
    </source>
</evidence>
<feature type="transmembrane region" description="Helical" evidence="7">
    <location>
        <begin position="93"/>
        <end position="116"/>
    </location>
</feature>
<feature type="transmembrane region" description="Helical" evidence="7">
    <location>
        <begin position="501"/>
        <end position="522"/>
    </location>
</feature>
<feature type="compositionally biased region" description="Basic and acidic residues" evidence="6">
    <location>
        <begin position="1"/>
        <end position="13"/>
    </location>
</feature>
<dbReference type="Pfam" id="PF07690">
    <property type="entry name" value="MFS_1"/>
    <property type="match status" value="1"/>
</dbReference>
<organism evidence="9 10">
    <name type="scientific">Macrophomina phaseolina</name>
    <dbReference type="NCBI Taxonomy" id="35725"/>
    <lineage>
        <taxon>Eukaryota</taxon>
        <taxon>Fungi</taxon>
        <taxon>Dikarya</taxon>
        <taxon>Ascomycota</taxon>
        <taxon>Pezizomycotina</taxon>
        <taxon>Dothideomycetes</taxon>
        <taxon>Dothideomycetes incertae sedis</taxon>
        <taxon>Botryosphaeriales</taxon>
        <taxon>Botryosphaeriaceae</taxon>
        <taxon>Macrophomina</taxon>
    </lineage>
</organism>
<evidence type="ECO:0000256" key="1">
    <source>
        <dbReference type="ARBA" id="ARBA00004141"/>
    </source>
</evidence>
<feature type="transmembrane region" description="Helical" evidence="7">
    <location>
        <begin position="416"/>
        <end position="433"/>
    </location>
</feature>
<feature type="transmembrane region" description="Helical" evidence="7">
    <location>
        <begin position="128"/>
        <end position="149"/>
    </location>
</feature>
<evidence type="ECO:0000256" key="2">
    <source>
        <dbReference type="ARBA" id="ARBA00022448"/>
    </source>
</evidence>
<protein>
    <submittedName>
        <fullName evidence="9">Major facilitator superfamily domain-containing protein</fullName>
    </submittedName>
</protein>
<accession>A0ABQ8GVS9</accession>
<feature type="domain" description="Major facilitator superfamily (MFS) profile" evidence="8">
    <location>
        <begin position="95"/>
        <end position="556"/>
    </location>
</feature>
<dbReference type="InterPro" id="IPR011701">
    <property type="entry name" value="MFS"/>
</dbReference>
<proteinExistence type="predicted"/>
<evidence type="ECO:0000256" key="4">
    <source>
        <dbReference type="ARBA" id="ARBA00022989"/>
    </source>
</evidence>
<feature type="transmembrane region" description="Helical" evidence="7">
    <location>
        <begin position="467"/>
        <end position="489"/>
    </location>
</feature>
<feature type="region of interest" description="Disordered" evidence="6">
    <location>
        <begin position="1"/>
        <end position="32"/>
    </location>
</feature>
<feature type="transmembrane region" description="Helical" evidence="7">
    <location>
        <begin position="534"/>
        <end position="551"/>
    </location>
</feature>
<reference evidence="9 10" key="1">
    <citation type="journal article" date="2021" name="Nat. Commun.">
        <title>Genetic determinants of endophytism in the Arabidopsis root mycobiome.</title>
        <authorList>
            <person name="Mesny F."/>
            <person name="Miyauchi S."/>
            <person name="Thiergart T."/>
            <person name="Pickel B."/>
            <person name="Atanasova L."/>
            <person name="Karlsson M."/>
            <person name="Huettel B."/>
            <person name="Barry K.W."/>
            <person name="Haridas S."/>
            <person name="Chen C."/>
            <person name="Bauer D."/>
            <person name="Andreopoulos W."/>
            <person name="Pangilinan J."/>
            <person name="LaButti K."/>
            <person name="Riley R."/>
            <person name="Lipzen A."/>
            <person name="Clum A."/>
            <person name="Drula E."/>
            <person name="Henrissat B."/>
            <person name="Kohler A."/>
            <person name="Grigoriev I.V."/>
            <person name="Martin F.M."/>
            <person name="Hacquard S."/>
        </authorList>
    </citation>
    <scope>NUCLEOTIDE SEQUENCE [LARGE SCALE GENOMIC DNA]</scope>
    <source>
        <strain evidence="9 10">MPI-SDFR-AT-0080</strain>
    </source>
</reference>
<gene>
    <name evidence="9" type="ORF">B0J12DRAFT_724099</name>
</gene>
<evidence type="ECO:0000313" key="9">
    <source>
        <dbReference type="EMBL" id="KAH7063660.1"/>
    </source>
</evidence>
<keyword evidence="3 7" id="KW-0812">Transmembrane</keyword>
<evidence type="ECO:0000259" key="8">
    <source>
        <dbReference type="PROSITE" id="PS50850"/>
    </source>
</evidence>
<feature type="transmembrane region" description="Helical" evidence="7">
    <location>
        <begin position="373"/>
        <end position="396"/>
    </location>
</feature>
<feature type="transmembrane region" description="Helical" evidence="7">
    <location>
        <begin position="161"/>
        <end position="194"/>
    </location>
</feature>
<dbReference type="EMBL" id="JAGTJR010000002">
    <property type="protein sequence ID" value="KAH7063660.1"/>
    <property type="molecule type" value="Genomic_DNA"/>
</dbReference>
<comment type="caution">
    <text evidence="9">The sequence shown here is derived from an EMBL/GenBank/DDBJ whole genome shotgun (WGS) entry which is preliminary data.</text>
</comment>
<comment type="subcellular location">
    <subcellularLocation>
        <location evidence="1">Membrane</location>
        <topology evidence="1">Multi-pass membrane protein</topology>
    </subcellularLocation>
</comment>
<dbReference type="InterPro" id="IPR020846">
    <property type="entry name" value="MFS_dom"/>
</dbReference>
<dbReference type="Gene3D" id="1.20.1250.20">
    <property type="entry name" value="MFS general substrate transporter like domains"/>
    <property type="match status" value="1"/>
</dbReference>
<evidence type="ECO:0000256" key="7">
    <source>
        <dbReference type="SAM" id="Phobius"/>
    </source>
</evidence>
<evidence type="ECO:0000256" key="5">
    <source>
        <dbReference type="ARBA" id="ARBA00023136"/>
    </source>
</evidence>
<dbReference type="SUPFAM" id="SSF103473">
    <property type="entry name" value="MFS general substrate transporter"/>
    <property type="match status" value="1"/>
</dbReference>
<dbReference type="PROSITE" id="PS50850">
    <property type="entry name" value="MFS"/>
    <property type="match status" value="1"/>
</dbReference>
<dbReference type="PANTHER" id="PTHR23511:SF5">
    <property type="entry name" value="MAJOR FACILITATOR-TYPE TRANSPORTER HXNZ-RELATED"/>
    <property type="match status" value="1"/>
</dbReference>
<feature type="transmembrane region" description="Helical" evidence="7">
    <location>
        <begin position="265"/>
        <end position="284"/>
    </location>
</feature>
<evidence type="ECO:0000256" key="3">
    <source>
        <dbReference type="ARBA" id="ARBA00022692"/>
    </source>
</evidence>
<keyword evidence="5 7" id="KW-0472">Membrane</keyword>
<keyword evidence="4 7" id="KW-1133">Transmembrane helix</keyword>
<evidence type="ECO:0000313" key="10">
    <source>
        <dbReference type="Proteomes" id="UP000774617"/>
    </source>
</evidence>
<dbReference type="InterPro" id="IPR036259">
    <property type="entry name" value="MFS_trans_sf"/>
</dbReference>
<feature type="transmembrane region" description="Helical" evidence="7">
    <location>
        <begin position="445"/>
        <end position="461"/>
    </location>
</feature>
<sequence>MESIYSEKEKELPGYDARSVRSSYTSSSSSTIPPPPVIIENYSNERDADRYRNTFGAIIDTTYMQPGGDDVYDAKVKLLNEALLDMGMGRYQWLLTIVTGLGWFLDSFWMFSFAFIQPAVQNEAKFYTTNAAFLTVCQYVGLTVGAAALPMMSDFIGRKTIFNFSLVLMCLAGLVGAGMPTFSGLCVVATFMAVAAGGNQAVDSSIFLEIIPASHQYLLTMQGVYSGLGKLVAAAVSWPLMAKYSCASDATEATCHYVNNMGWRYSWWTLGAITVFFCIIRYFFHLHETPKFLLGQGRDADVVTTVNAIATFNRKDTWLTLEAFQHIEKIHGPPTLRATPGNSSKLRLCLQPFRPSWIKGVFCTRNLTTSTNILIVIWSLVGLALPLHAVFAPRYLASHGVAATTFSTSLTFQTHIYTAICSIPGPVVAAFLIETEYLGRKRTGALASALAGVFLFLFAAARSQGDVIAWACVASFFQNTVVSLIFTYAPETFAAPIRGTGMGIIGFFARASGLVAAIVAALTDDTNAGAGAPMWIASACWVVAGALWMGLPYEMRARASN</sequence>
<dbReference type="Proteomes" id="UP000774617">
    <property type="component" value="Unassembled WGS sequence"/>
</dbReference>